<accession>A0A2T4D3W3</accession>
<dbReference type="Proteomes" id="UP000240608">
    <property type="component" value="Unassembled WGS sequence"/>
</dbReference>
<organism evidence="1 2">
    <name type="scientific">Marivirga lumbricoides</name>
    <dbReference type="NCBI Taxonomy" id="1046115"/>
    <lineage>
        <taxon>Bacteria</taxon>
        <taxon>Pseudomonadati</taxon>
        <taxon>Bacteroidota</taxon>
        <taxon>Cytophagia</taxon>
        <taxon>Cytophagales</taxon>
        <taxon>Marivirgaceae</taxon>
        <taxon>Marivirga</taxon>
    </lineage>
</organism>
<proteinExistence type="predicted"/>
<comment type="caution">
    <text evidence="1">The sequence shown here is derived from an EMBL/GenBank/DDBJ whole genome shotgun (WGS) entry which is preliminary data.</text>
</comment>
<gene>
    <name evidence="1" type="ORF">C9994_17725</name>
</gene>
<evidence type="ECO:0000313" key="2">
    <source>
        <dbReference type="Proteomes" id="UP000240608"/>
    </source>
</evidence>
<sequence length="106" mass="12203">MGTRFYVNPDIRDNFTSAGLTFGYQNSNNFGDRVDFTEKVQIDELNEVQFYSGGKPTLGRDICVFDFIVTNENAVIMDNEYLAVMTFPVITDDFTRTTSDCRNQQW</sequence>
<dbReference type="EMBL" id="PYVU01000736">
    <property type="protein sequence ID" value="PTB88515.1"/>
    <property type="molecule type" value="Genomic_DNA"/>
</dbReference>
<name>A0A2T4D3W3_9BACT</name>
<reference evidence="1 2" key="1">
    <citation type="submission" date="2018-03" db="EMBL/GenBank/DDBJ databases">
        <title>Cross-interface Injection: A General Nanoliter Liquid Handling Method Applied to Single Cells Genome Amplification Automated Nanoliter Liquid Handling Applied to Single Cell Multiple Displacement Amplification.</title>
        <authorList>
            <person name="Yun J."/>
            <person name="Xu P."/>
            <person name="Xu J."/>
            <person name="Dai X."/>
            <person name="Wang Y."/>
            <person name="Zheng X."/>
            <person name="Cao C."/>
            <person name="Yi Q."/>
            <person name="Zhu Y."/>
            <person name="Wang L."/>
            <person name="Dong Z."/>
            <person name="Huang Y."/>
            <person name="Huang L."/>
            <person name="Du W."/>
        </authorList>
    </citation>
    <scope>NUCLEOTIDE SEQUENCE [LARGE SCALE GENOMIC DNA]</scope>
    <source>
        <strain evidence="1 2">Z-D1-2</strain>
    </source>
</reference>
<dbReference type="AlphaFoldDB" id="A0A2T4D3W3"/>
<protein>
    <submittedName>
        <fullName evidence="1">Uncharacterized protein</fullName>
    </submittedName>
</protein>
<evidence type="ECO:0000313" key="1">
    <source>
        <dbReference type="EMBL" id="PTB88515.1"/>
    </source>
</evidence>